<name>A0A1X7UM34_AMPQE</name>
<reference evidence="3" key="1">
    <citation type="submission" date="2017-05" db="UniProtKB">
        <authorList>
            <consortium name="EnsemblMetazoa"/>
        </authorList>
    </citation>
    <scope>IDENTIFICATION</scope>
</reference>
<evidence type="ECO:0008006" key="4">
    <source>
        <dbReference type="Google" id="ProtNLM"/>
    </source>
</evidence>
<dbReference type="PANTHER" id="PTHR22767">
    <property type="entry name" value="N-TERMINAL ACETYLTRANSFERASE-RELATED"/>
    <property type="match status" value="1"/>
</dbReference>
<evidence type="ECO:0000256" key="2">
    <source>
        <dbReference type="SAM" id="MobiDB-lite"/>
    </source>
</evidence>
<organism evidence="3">
    <name type="scientific">Amphimedon queenslandica</name>
    <name type="common">Sponge</name>
    <dbReference type="NCBI Taxonomy" id="400682"/>
    <lineage>
        <taxon>Eukaryota</taxon>
        <taxon>Metazoa</taxon>
        <taxon>Porifera</taxon>
        <taxon>Demospongiae</taxon>
        <taxon>Heteroscleromorpha</taxon>
        <taxon>Haplosclerida</taxon>
        <taxon>Niphatidae</taxon>
        <taxon>Amphimedon</taxon>
    </lineage>
</organism>
<evidence type="ECO:0000313" key="3">
    <source>
        <dbReference type="EnsemblMetazoa" id="Aqu2.1.28833_001"/>
    </source>
</evidence>
<dbReference type="InterPro" id="IPR011990">
    <property type="entry name" value="TPR-like_helical_dom_sf"/>
</dbReference>
<proteinExistence type="inferred from homology"/>
<feature type="region of interest" description="Disordered" evidence="2">
    <location>
        <begin position="1134"/>
        <end position="1252"/>
    </location>
</feature>
<feature type="compositionally biased region" description="Low complexity" evidence="2">
    <location>
        <begin position="1086"/>
        <end position="1099"/>
    </location>
</feature>
<feature type="compositionally biased region" description="Polar residues" evidence="2">
    <location>
        <begin position="1134"/>
        <end position="1157"/>
    </location>
</feature>
<feature type="region of interest" description="Disordered" evidence="2">
    <location>
        <begin position="869"/>
        <end position="889"/>
    </location>
</feature>
<dbReference type="InParanoid" id="A0A1X7UM34"/>
<dbReference type="PANTHER" id="PTHR22767:SF3">
    <property type="entry name" value="N-ALPHA-ACETYLTRANSFERASE 25, NATB AUXILIARY SUBUNIT"/>
    <property type="match status" value="1"/>
</dbReference>
<dbReference type="Gene3D" id="1.25.40.1040">
    <property type="match status" value="1"/>
</dbReference>
<dbReference type="STRING" id="400682.A0A1X7UM34"/>
<dbReference type="EnsemblMetazoa" id="Aqu2.1.28833_001">
    <property type="protein sequence ID" value="Aqu2.1.28833_001"/>
    <property type="gene ID" value="Aqu2.1.28833"/>
</dbReference>
<dbReference type="CDD" id="cd22249">
    <property type="entry name" value="UDM1_RNF168_RNF169-like"/>
    <property type="match status" value="1"/>
</dbReference>
<dbReference type="eggNOG" id="KOG2053">
    <property type="taxonomic scope" value="Eukaryota"/>
</dbReference>
<accession>A0A1X7UM34</accession>
<evidence type="ECO:0000256" key="1">
    <source>
        <dbReference type="ARBA" id="ARBA00006298"/>
    </source>
</evidence>
<feature type="compositionally biased region" description="Pro residues" evidence="2">
    <location>
        <begin position="1026"/>
        <end position="1035"/>
    </location>
</feature>
<dbReference type="FunCoup" id="A0A1X7UM34">
    <property type="interactions" value="619"/>
</dbReference>
<protein>
    <recommendedName>
        <fullName evidence="4">N-terminal acetyltransferase B complex subunit NAA25 homolog</fullName>
    </recommendedName>
</protein>
<dbReference type="Pfam" id="PF09797">
    <property type="entry name" value="NatB_MDM20"/>
    <property type="match status" value="1"/>
</dbReference>
<dbReference type="InterPro" id="IPR019183">
    <property type="entry name" value="NAA25_NatB_aux_su"/>
</dbReference>
<dbReference type="OrthoDB" id="1874341at2759"/>
<feature type="region of interest" description="Disordered" evidence="2">
    <location>
        <begin position="1000"/>
        <end position="1099"/>
    </location>
</feature>
<sequence length="1479" mass="165619">MASSTQEAEAIERKLRPVYDALDNAQHKKVMQMVDKILKKSPNLHCAKALKAIALLRLGRGDEGTKLINSVIECRPGDNATLQAVFMYCRELGDYKKIVELYESAVKSYPTNEEFLTQLFMAYVRVGDCAKQQQIAVQLSKHYPQNGPYYCWRIMSIMMQAHEADDSIAKQMFLPLAERLMEKYIEEKRIESEAEIRLYISVLQSLDKNEKILRILKNELGEKLRHPEEVLRYELQCLESLGQWSQLVSRLVPAIKEQPDNWGHLKLYITSQVHRLKTENEALNDTEVESEKGEGQGVESPLDEMVSVLNELVSAEDEKKSKRLRGPYLSVLEAVRQLKEAAMPFDKFPDLATLLEQYFKLFSSKSCCFDDTSTYTSLLSSEELRELLLKLEAWCNADLTNFTCEDEDISANVSKLYRDISLFKLQRFSGHHSSLSLSEKRSLVKKCYQLFEAGLRFGLSLSATVSQHSDSYVIIGAHLMLQIFNETGDYADLWECVLMLKAANQQSSSNPQILLLLMKLYGWLGAIDQCTQSYNRLSIKYIQVDSIGYTAHRFISSLGAFGFAGQMYRTAIRFYVNCSKETSDYITNSYKNGVFHRVIEITKLKDRFSRSHEFYILGVESMLYEYLKSVSSMESARGFLLGEKYTESLPFTVENLDVLCDGLRDNRDMTVYDDWSPLQDHLTKREIELSFQVEVFWIKIRLAMMTLLKDMLGGVTTPSLPDQLKGVLSLLEQVEAHEGVEFFRQRKTSLVNIRSPPTSQLIPFITTGHSLILLNFIKIGMSVLATPTGSPPPSLSEECSSIQAILKDLRDMIQGLPSDTDATTFSSPEVLLTWKLDFDQIVLLILTASWVTLITGMCLEYITPKKSAKKKKKKGGGGGGGGATAGSNGESNKATISLLELLEDLKSSLLSIAKRFTPITESETLAGALAKLNVKDDPKVGENDLGIDQETYARVRTSMTHEVIESYNYSFGDIQEMVGLRSAVSAGLEDKSVKMSQDLLQKKIPPSRPTRPPPRRLASNAAASTPSPPPRPSRPPTSSQHKLQEKADKPPALLSPEKKEIRVLPPHPPPPLSTSYQQHKVEKRNSSSSLTTPPPSSHSFLTLQAKREKKDPPPARPDYSPVFIVKHRSKSSENLTLPRYNNNSPFLTVKATGTNPPSELPPRSKTPQYSYYTPPPVTRVLSHKDKEGPNTRPAPPVPSPRRNKNKGPIISRPPEPLPRSNISKEIQLRTPPIPRERSRATREPVANSLSYTARTYPPPLSLTEPVPLFSKTSLSPSHSVPEDIYTLPDTTTNRALSIQSEPDAIEWYASSDDAVHKNELEQDTRYAVPHVHGVVAHDSHKETIEWYASTDDIDHPFKEESLSTTTEDIGEDGYMVMSSISGHVGSDSGIGGEEIEGGDNMYLPLNTLEMDEENTYSIPVSNGSTPIDTIIEEPPLYTDPASLNTYISSSVPTDIYMALQETNDTNGSVYQPLVASKIS</sequence>
<comment type="similarity">
    <text evidence="1">Belongs to the MDM20/NAA25 family.</text>
</comment>
<dbReference type="GO" id="GO:0031416">
    <property type="term" value="C:NatB complex"/>
    <property type="evidence" value="ECO:0007669"/>
    <property type="project" value="TreeGrafter"/>
</dbReference>
<dbReference type="SUPFAM" id="SSF48452">
    <property type="entry name" value="TPR-like"/>
    <property type="match status" value="1"/>
</dbReference>